<reference evidence="1 2" key="1">
    <citation type="journal article" date="2018" name="Sci. Rep.">
        <title>Comparative genomics provides insights into the lifestyle and reveals functional heterogeneity of dark septate endophytic fungi.</title>
        <authorList>
            <person name="Knapp D.G."/>
            <person name="Nemeth J.B."/>
            <person name="Barry K."/>
            <person name="Hainaut M."/>
            <person name="Henrissat B."/>
            <person name="Johnson J."/>
            <person name="Kuo A."/>
            <person name="Lim J.H.P."/>
            <person name="Lipzen A."/>
            <person name="Nolan M."/>
            <person name="Ohm R.A."/>
            <person name="Tamas L."/>
            <person name="Grigoriev I.V."/>
            <person name="Spatafora J.W."/>
            <person name="Nagy L.G."/>
            <person name="Kovacs G.M."/>
        </authorList>
    </citation>
    <scope>NUCLEOTIDE SEQUENCE [LARGE SCALE GENOMIC DNA]</scope>
    <source>
        <strain evidence="1 2">DSE2036</strain>
    </source>
</reference>
<dbReference type="CDD" id="cd00303">
    <property type="entry name" value="retropepsin_like"/>
    <property type="match status" value="1"/>
</dbReference>
<dbReference type="OrthoDB" id="3689811at2759"/>
<protein>
    <submittedName>
        <fullName evidence="1">Uncharacterized protein</fullName>
    </submittedName>
</protein>
<evidence type="ECO:0000313" key="2">
    <source>
        <dbReference type="Proteomes" id="UP000244855"/>
    </source>
</evidence>
<evidence type="ECO:0000313" key="1">
    <source>
        <dbReference type="EMBL" id="PVH90778.1"/>
    </source>
</evidence>
<dbReference type="Proteomes" id="UP000244855">
    <property type="component" value="Unassembled WGS sequence"/>
</dbReference>
<dbReference type="EMBL" id="KZ806105">
    <property type="protein sequence ID" value="PVH90778.1"/>
    <property type="molecule type" value="Genomic_DNA"/>
</dbReference>
<dbReference type="InterPro" id="IPR021109">
    <property type="entry name" value="Peptidase_aspartic_dom_sf"/>
</dbReference>
<proteinExistence type="predicted"/>
<feature type="non-terminal residue" evidence="1">
    <location>
        <position position="243"/>
    </location>
</feature>
<keyword evidence="2" id="KW-1185">Reference proteome</keyword>
<dbReference type="Gene3D" id="2.40.70.10">
    <property type="entry name" value="Acid Proteases"/>
    <property type="match status" value="1"/>
</dbReference>
<name>A0A2V1CYG6_9PLEO</name>
<sequence>MSGVDLSNLMGGPHFRHPSVLSFNGIGFKLNSLLDTGAQGFLFINSSIAHSLSRKFRTSIQKLPRPVTVRGFQDSITDSARRYIRLHLRIDKRTILNCPFVILDLGTQDVIIGLKWMKRFQVRLDTENNRILWPSKYPPVPDFSPPILTQLRQPPASRDVERDVRRRDALWAAEASRERNSPVLDPILLSSRRGQEWNHSTPSIAVISANAFHYTMKRAENEFFMTNLLELDRLISDKRAERN</sequence>
<accession>A0A2V1CYG6</accession>
<dbReference type="SUPFAM" id="SSF50630">
    <property type="entry name" value="Acid proteases"/>
    <property type="match status" value="1"/>
</dbReference>
<organism evidence="1 2">
    <name type="scientific">Periconia macrospinosa</name>
    <dbReference type="NCBI Taxonomy" id="97972"/>
    <lineage>
        <taxon>Eukaryota</taxon>
        <taxon>Fungi</taxon>
        <taxon>Dikarya</taxon>
        <taxon>Ascomycota</taxon>
        <taxon>Pezizomycotina</taxon>
        <taxon>Dothideomycetes</taxon>
        <taxon>Pleosporomycetidae</taxon>
        <taxon>Pleosporales</taxon>
        <taxon>Massarineae</taxon>
        <taxon>Periconiaceae</taxon>
        <taxon>Periconia</taxon>
    </lineage>
</organism>
<dbReference type="Pfam" id="PF13650">
    <property type="entry name" value="Asp_protease_2"/>
    <property type="match status" value="1"/>
</dbReference>
<dbReference type="STRING" id="97972.A0A2V1CYG6"/>
<gene>
    <name evidence="1" type="ORF">DM02DRAFT_607107</name>
</gene>
<dbReference type="AlphaFoldDB" id="A0A2V1CYG6"/>